<dbReference type="GO" id="GO:0003887">
    <property type="term" value="F:DNA-directed DNA polymerase activity"/>
    <property type="evidence" value="ECO:0007669"/>
    <property type="project" value="UniProtKB-KW"/>
</dbReference>
<name>A0ABQ5FME4_9ASTR</name>
<dbReference type="InterPro" id="IPR021109">
    <property type="entry name" value="Peptidase_aspartic_dom_sf"/>
</dbReference>
<reference evidence="1" key="2">
    <citation type="submission" date="2022-01" db="EMBL/GenBank/DDBJ databases">
        <authorList>
            <person name="Yamashiro T."/>
            <person name="Shiraishi A."/>
            <person name="Satake H."/>
            <person name="Nakayama K."/>
        </authorList>
    </citation>
    <scope>NUCLEOTIDE SEQUENCE</scope>
</reference>
<organism evidence="1 2">
    <name type="scientific">Tanacetum coccineum</name>
    <dbReference type="NCBI Taxonomy" id="301880"/>
    <lineage>
        <taxon>Eukaryota</taxon>
        <taxon>Viridiplantae</taxon>
        <taxon>Streptophyta</taxon>
        <taxon>Embryophyta</taxon>
        <taxon>Tracheophyta</taxon>
        <taxon>Spermatophyta</taxon>
        <taxon>Magnoliopsida</taxon>
        <taxon>eudicotyledons</taxon>
        <taxon>Gunneridae</taxon>
        <taxon>Pentapetalae</taxon>
        <taxon>asterids</taxon>
        <taxon>campanulids</taxon>
        <taxon>Asterales</taxon>
        <taxon>Asteraceae</taxon>
        <taxon>Asteroideae</taxon>
        <taxon>Anthemideae</taxon>
        <taxon>Anthemidinae</taxon>
        <taxon>Tanacetum</taxon>
    </lineage>
</organism>
<dbReference type="EMBL" id="BQNB010017511">
    <property type="protein sequence ID" value="GJT64053.1"/>
    <property type="molecule type" value="Genomic_DNA"/>
</dbReference>
<dbReference type="Gene3D" id="2.40.70.10">
    <property type="entry name" value="Acid Proteases"/>
    <property type="match status" value="1"/>
</dbReference>
<keyword evidence="1" id="KW-0239">DNA-directed DNA polymerase</keyword>
<evidence type="ECO:0000313" key="1">
    <source>
        <dbReference type="EMBL" id="GJT64053.1"/>
    </source>
</evidence>
<sequence length="168" mass="18775">MGEALKEKEDPGAFVIPIRLEAKININALADTGSNINVMSFRIYAKLGREEVKPMNQGITMLNHSKAEPMGLLKDVLCQVGVTTIIAKFLILDMHVNKEVPILVERGLLATSKTSLNTEESDSDDEEEYSIKRSSFRAPIYRPKSSKYLNCNDLMDRALALQEVLNSF</sequence>
<keyword evidence="1" id="KW-0808">Transferase</keyword>
<reference evidence="1" key="1">
    <citation type="journal article" date="2022" name="Int. J. Mol. Sci.">
        <title>Draft Genome of Tanacetum Coccineum: Genomic Comparison of Closely Related Tanacetum-Family Plants.</title>
        <authorList>
            <person name="Yamashiro T."/>
            <person name="Shiraishi A."/>
            <person name="Nakayama K."/>
            <person name="Satake H."/>
        </authorList>
    </citation>
    <scope>NUCLEOTIDE SEQUENCE</scope>
</reference>
<evidence type="ECO:0000313" key="2">
    <source>
        <dbReference type="Proteomes" id="UP001151760"/>
    </source>
</evidence>
<dbReference type="Proteomes" id="UP001151760">
    <property type="component" value="Unassembled WGS sequence"/>
</dbReference>
<dbReference type="PANTHER" id="PTHR33067">
    <property type="entry name" value="RNA-DIRECTED DNA POLYMERASE-RELATED"/>
    <property type="match status" value="1"/>
</dbReference>
<gene>
    <name evidence="1" type="ORF">Tco_1015533</name>
</gene>
<comment type="caution">
    <text evidence="1">The sequence shown here is derived from an EMBL/GenBank/DDBJ whole genome shotgun (WGS) entry which is preliminary data.</text>
</comment>
<keyword evidence="1" id="KW-0548">Nucleotidyltransferase</keyword>
<proteinExistence type="predicted"/>
<accession>A0ABQ5FME4</accession>
<protein>
    <submittedName>
        <fullName evidence="1">DNA-directed DNA polymerase</fullName>
    </submittedName>
</protein>
<dbReference type="PANTHER" id="PTHR33067:SF9">
    <property type="entry name" value="RNA-DIRECTED DNA POLYMERASE"/>
    <property type="match status" value="1"/>
</dbReference>
<keyword evidence="2" id="KW-1185">Reference proteome</keyword>